<name>A0A9Q1E5L0_SYNKA</name>
<dbReference type="Proteomes" id="UP001152622">
    <property type="component" value="Unassembled WGS sequence"/>
</dbReference>
<evidence type="ECO:0000313" key="1">
    <source>
        <dbReference type="EMBL" id="KAJ8332600.1"/>
    </source>
</evidence>
<dbReference type="OrthoDB" id="410381at2759"/>
<dbReference type="InterPro" id="IPR036691">
    <property type="entry name" value="Endo/exonu/phosph_ase_sf"/>
</dbReference>
<evidence type="ECO:0008006" key="3">
    <source>
        <dbReference type="Google" id="ProtNLM"/>
    </source>
</evidence>
<comment type="caution">
    <text evidence="1">The sequence shown here is derived from an EMBL/GenBank/DDBJ whole genome shotgun (WGS) entry which is preliminary data.</text>
</comment>
<accession>A0A9Q1E5L0</accession>
<sequence length="369" mass="43658">MMERRKIDILCVQETRWKGSKARNIGRGYKLFYHGVDGRRNEVILKEEYARGVLEVRRVSDRVIALKLVREGVMVNVISAYAPQVGCEMEEKEEFWSVLDEVVESVPARERVVIGADFNGHVGEGNKGDEEVMGRRCNLKEVRDCKVITGESVARQHRMVVCRMTLEDKRRRRAKGRKVEPRIKWWKLKKEECCVEFREGVRQALGSREELPVSWVATAEVVRETARKVLSVFSGQRKEDKETWWWNEEVQESIQRKRLAKKWDSQGDEESRQVYTEKRREAKREVAKAKERAFSELYKRLDTKEGEKELYRLARQRDQAGKDVQQVRVIKDRDGKVLTSEDSVMRRWKEYFEELMNEENERGGRTVWR</sequence>
<gene>
    <name evidence="1" type="ORF">SKAU_G00423890</name>
</gene>
<dbReference type="AlphaFoldDB" id="A0A9Q1E5L0"/>
<dbReference type="EMBL" id="JAINUF010000025">
    <property type="protein sequence ID" value="KAJ8332600.1"/>
    <property type="molecule type" value="Genomic_DNA"/>
</dbReference>
<organism evidence="1 2">
    <name type="scientific">Synaphobranchus kaupii</name>
    <name type="common">Kaup's arrowtooth eel</name>
    <dbReference type="NCBI Taxonomy" id="118154"/>
    <lineage>
        <taxon>Eukaryota</taxon>
        <taxon>Metazoa</taxon>
        <taxon>Chordata</taxon>
        <taxon>Craniata</taxon>
        <taxon>Vertebrata</taxon>
        <taxon>Euteleostomi</taxon>
        <taxon>Actinopterygii</taxon>
        <taxon>Neopterygii</taxon>
        <taxon>Teleostei</taxon>
        <taxon>Anguilliformes</taxon>
        <taxon>Synaphobranchidae</taxon>
        <taxon>Synaphobranchus</taxon>
    </lineage>
</organism>
<dbReference type="PANTHER" id="PTHR23227">
    <property type="entry name" value="BUCENTAUR RELATED"/>
    <property type="match status" value="1"/>
</dbReference>
<evidence type="ECO:0000313" key="2">
    <source>
        <dbReference type="Proteomes" id="UP001152622"/>
    </source>
</evidence>
<reference evidence="1" key="1">
    <citation type="journal article" date="2023" name="Science">
        <title>Genome structures resolve the early diversification of teleost fishes.</title>
        <authorList>
            <person name="Parey E."/>
            <person name="Louis A."/>
            <person name="Montfort J."/>
            <person name="Bouchez O."/>
            <person name="Roques C."/>
            <person name="Iampietro C."/>
            <person name="Lluch J."/>
            <person name="Castinel A."/>
            <person name="Donnadieu C."/>
            <person name="Desvignes T."/>
            <person name="Floi Bucao C."/>
            <person name="Jouanno E."/>
            <person name="Wen M."/>
            <person name="Mejri S."/>
            <person name="Dirks R."/>
            <person name="Jansen H."/>
            <person name="Henkel C."/>
            <person name="Chen W.J."/>
            <person name="Zahm M."/>
            <person name="Cabau C."/>
            <person name="Klopp C."/>
            <person name="Thompson A.W."/>
            <person name="Robinson-Rechavi M."/>
            <person name="Braasch I."/>
            <person name="Lecointre G."/>
            <person name="Bobe J."/>
            <person name="Postlethwait J.H."/>
            <person name="Berthelot C."/>
            <person name="Roest Crollius H."/>
            <person name="Guiguen Y."/>
        </authorList>
    </citation>
    <scope>NUCLEOTIDE SEQUENCE</scope>
    <source>
        <strain evidence="1">WJC10195</strain>
    </source>
</reference>
<protein>
    <recommendedName>
        <fullName evidence="3">Endonuclease/exonuclease/phosphatase domain-containing protein</fullName>
    </recommendedName>
</protein>
<dbReference type="InterPro" id="IPR027124">
    <property type="entry name" value="Swc5/CFDP1/2"/>
</dbReference>
<dbReference type="SUPFAM" id="SSF56219">
    <property type="entry name" value="DNase I-like"/>
    <property type="match status" value="1"/>
</dbReference>
<dbReference type="PANTHER" id="PTHR23227:SF83">
    <property type="entry name" value="ENDONUCLEASE_EXONUCLEASE_PHOSPHATASE DOMAIN-CONTAINING PROTEIN"/>
    <property type="match status" value="1"/>
</dbReference>
<keyword evidence="2" id="KW-1185">Reference proteome</keyword>
<proteinExistence type="predicted"/>
<dbReference type="Gene3D" id="3.60.10.10">
    <property type="entry name" value="Endonuclease/exonuclease/phosphatase"/>
    <property type="match status" value="1"/>
</dbReference>